<dbReference type="SUPFAM" id="SSF103473">
    <property type="entry name" value="MFS general substrate transporter"/>
    <property type="match status" value="1"/>
</dbReference>
<dbReference type="AlphaFoldDB" id="A0A917GKQ3"/>
<feature type="transmembrane region" description="Helical" evidence="8">
    <location>
        <begin position="163"/>
        <end position="182"/>
    </location>
</feature>
<feature type="transmembrane region" description="Helical" evidence="8">
    <location>
        <begin position="136"/>
        <end position="157"/>
    </location>
</feature>
<dbReference type="RefSeq" id="WP_188464454.1">
    <property type="nucleotide sequence ID" value="NZ_BMFQ01000002.1"/>
</dbReference>
<dbReference type="PANTHER" id="PTHR42718">
    <property type="entry name" value="MAJOR FACILITATOR SUPERFAMILY MULTIDRUG TRANSPORTER MFSC"/>
    <property type="match status" value="1"/>
</dbReference>
<evidence type="ECO:0000256" key="5">
    <source>
        <dbReference type="ARBA" id="ARBA00022692"/>
    </source>
</evidence>
<feature type="domain" description="Major facilitator superfamily (MFS) profile" evidence="9">
    <location>
        <begin position="11"/>
        <end position="511"/>
    </location>
</feature>
<dbReference type="InterPro" id="IPR004638">
    <property type="entry name" value="EmrB-like"/>
</dbReference>
<dbReference type="PANTHER" id="PTHR42718:SF9">
    <property type="entry name" value="MAJOR FACILITATOR SUPERFAMILY MULTIDRUG TRANSPORTER MFSC"/>
    <property type="match status" value="1"/>
</dbReference>
<dbReference type="NCBIfam" id="TIGR00711">
    <property type="entry name" value="efflux_EmrB"/>
    <property type="match status" value="1"/>
</dbReference>
<dbReference type="EMBL" id="BMFQ01000002">
    <property type="protein sequence ID" value="GGG49090.1"/>
    <property type="molecule type" value="Genomic_DNA"/>
</dbReference>
<proteinExistence type="inferred from homology"/>
<dbReference type="GO" id="GO:0005886">
    <property type="term" value="C:plasma membrane"/>
    <property type="evidence" value="ECO:0007669"/>
    <property type="project" value="UniProtKB-SubCell"/>
</dbReference>
<feature type="transmembrane region" description="Helical" evidence="8">
    <location>
        <begin position="9"/>
        <end position="29"/>
    </location>
</feature>
<evidence type="ECO:0000313" key="10">
    <source>
        <dbReference type="EMBL" id="GGG49090.1"/>
    </source>
</evidence>
<keyword evidence="6 8" id="KW-1133">Transmembrane helix</keyword>
<dbReference type="GO" id="GO:0022857">
    <property type="term" value="F:transmembrane transporter activity"/>
    <property type="evidence" value="ECO:0007669"/>
    <property type="project" value="InterPro"/>
</dbReference>
<feature type="transmembrane region" description="Helical" evidence="8">
    <location>
        <begin position="105"/>
        <end position="124"/>
    </location>
</feature>
<keyword evidence="7 8" id="KW-0472">Membrane</keyword>
<feature type="transmembrane region" description="Helical" evidence="8">
    <location>
        <begin position="335"/>
        <end position="356"/>
    </location>
</feature>
<dbReference type="InterPro" id="IPR036259">
    <property type="entry name" value="MFS_trans_sf"/>
</dbReference>
<evidence type="ECO:0000256" key="7">
    <source>
        <dbReference type="ARBA" id="ARBA00023136"/>
    </source>
</evidence>
<feature type="transmembrane region" description="Helical" evidence="8">
    <location>
        <begin position="488"/>
        <end position="506"/>
    </location>
</feature>
<accession>A0A917GKQ3</accession>
<dbReference type="Gene3D" id="1.20.1720.10">
    <property type="entry name" value="Multidrug resistance protein D"/>
    <property type="match status" value="1"/>
</dbReference>
<evidence type="ECO:0000313" key="11">
    <source>
        <dbReference type="Proteomes" id="UP000625976"/>
    </source>
</evidence>
<dbReference type="Gene3D" id="1.20.1250.20">
    <property type="entry name" value="MFS general substrate transporter like domains"/>
    <property type="match status" value="1"/>
</dbReference>
<comment type="similarity">
    <text evidence="2">Belongs to the major facilitator superfamily. EmrB family.</text>
</comment>
<comment type="caution">
    <text evidence="10">The sequence shown here is derived from an EMBL/GenBank/DDBJ whole genome shotgun (WGS) entry which is preliminary data.</text>
</comment>
<organism evidence="10 11">
    <name type="scientific">Bizionia arctica</name>
    <dbReference type="NCBI Taxonomy" id="1495645"/>
    <lineage>
        <taxon>Bacteria</taxon>
        <taxon>Pseudomonadati</taxon>
        <taxon>Bacteroidota</taxon>
        <taxon>Flavobacteriia</taxon>
        <taxon>Flavobacteriales</taxon>
        <taxon>Flavobacteriaceae</taxon>
        <taxon>Bizionia</taxon>
    </lineage>
</organism>
<reference evidence="10" key="2">
    <citation type="submission" date="2020-09" db="EMBL/GenBank/DDBJ databases">
        <authorList>
            <person name="Sun Q."/>
            <person name="Zhou Y."/>
        </authorList>
    </citation>
    <scope>NUCLEOTIDE SEQUENCE</scope>
    <source>
        <strain evidence="10">CGMCC 1.12751</strain>
    </source>
</reference>
<keyword evidence="5 8" id="KW-0812">Transmembrane</keyword>
<feature type="transmembrane region" description="Helical" evidence="8">
    <location>
        <begin position="368"/>
        <end position="387"/>
    </location>
</feature>
<dbReference type="PROSITE" id="PS50850">
    <property type="entry name" value="MFS"/>
    <property type="match status" value="1"/>
</dbReference>
<dbReference type="InterPro" id="IPR011701">
    <property type="entry name" value="MFS"/>
</dbReference>
<feature type="transmembrane region" description="Helical" evidence="8">
    <location>
        <begin position="202"/>
        <end position="219"/>
    </location>
</feature>
<evidence type="ECO:0000256" key="4">
    <source>
        <dbReference type="ARBA" id="ARBA00022475"/>
    </source>
</evidence>
<dbReference type="Proteomes" id="UP000625976">
    <property type="component" value="Unassembled WGS sequence"/>
</dbReference>
<dbReference type="PRINTS" id="PR01036">
    <property type="entry name" value="TCRTETB"/>
</dbReference>
<dbReference type="InterPro" id="IPR020846">
    <property type="entry name" value="MFS_dom"/>
</dbReference>
<keyword evidence="3" id="KW-0813">Transport</keyword>
<name>A0A917GKQ3_9FLAO</name>
<feature type="transmembrane region" description="Helical" evidence="8">
    <location>
        <begin position="231"/>
        <end position="249"/>
    </location>
</feature>
<feature type="transmembrane region" description="Helical" evidence="8">
    <location>
        <begin position="49"/>
        <end position="68"/>
    </location>
</feature>
<keyword evidence="11" id="KW-1185">Reference proteome</keyword>
<evidence type="ECO:0000259" key="9">
    <source>
        <dbReference type="PROSITE" id="PS50850"/>
    </source>
</evidence>
<evidence type="ECO:0000256" key="2">
    <source>
        <dbReference type="ARBA" id="ARBA00008537"/>
    </source>
</evidence>
<sequence length="521" mass="56458">MAETGAKKWLITITVILCSMLELVDVSIVNVALTDMMGNLGATLNEVTWVVSAYAIANVIVIPLAGFLSETFGRRNYFITSVMLFTIASVFCGLSTGIWELVFFRFIQGMAGGALLTTSQTILVETFPEKQLGLANGLFGMGVVIGPTIGPTLGGVIVDNLSWHWIFFINLPIGIIASILAFTYIKNQATYIKGKVKKSIDWTGLLMLIIGVGSLQLVLEKGNDDDWFQSSFIISFTFIAAFGIISFIWRMLTQANPIVDLKVMKNRNVAVGTFLSFIMGFGLFGSVFIYPVFTQQILGYTATQTGELLIPGALLGGAMMPVVGALISKGVSPKFLVPIGFIIFGAFCLMTSTIIAPDTSESAFFWPLLLRGFGMGFLFLPLAILSLQGLKGRDIGQSTGINNMMRQLGGSFGIAILATYLGNKAAQNRSVLATHLNSNDPKVLARLQSITEGLIAKGTNAFEAKQQALGVLNGMLTEQVYLVTYKDVFVSLGVFFLVCIPIIFLIKKVKNIEPMDNLSMH</sequence>
<evidence type="ECO:0000256" key="8">
    <source>
        <dbReference type="SAM" id="Phobius"/>
    </source>
</evidence>
<feature type="transmembrane region" description="Helical" evidence="8">
    <location>
        <begin position="308"/>
        <end position="328"/>
    </location>
</feature>
<keyword evidence="4" id="KW-1003">Cell membrane</keyword>
<protein>
    <submittedName>
        <fullName evidence="10">MFS transporter</fullName>
    </submittedName>
</protein>
<gene>
    <name evidence="10" type="ORF">GCM10010976_20530</name>
</gene>
<feature type="transmembrane region" description="Helical" evidence="8">
    <location>
        <begin position="77"/>
        <end position="99"/>
    </location>
</feature>
<evidence type="ECO:0000256" key="3">
    <source>
        <dbReference type="ARBA" id="ARBA00022448"/>
    </source>
</evidence>
<feature type="transmembrane region" description="Helical" evidence="8">
    <location>
        <begin position="269"/>
        <end position="293"/>
    </location>
</feature>
<evidence type="ECO:0000256" key="6">
    <source>
        <dbReference type="ARBA" id="ARBA00022989"/>
    </source>
</evidence>
<comment type="subcellular location">
    <subcellularLocation>
        <location evidence="1">Cell membrane</location>
        <topology evidence="1">Multi-pass membrane protein</topology>
    </subcellularLocation>
</comment>
<dbReference type="Pfam" id="PF07690">
    <property type="entry name" value="MFS_1"/>
    <property type="match status" value="1"/>
</dbReference>
<reference evidence="10" key="1">
    <citation type="journal article" date="2014" name="Int. J. Syst. Evol. Microbiol.">
        <title>Complete genome sequence of Corynebacterium casei LMG S-19264T (=DSM 44701T), isolated from a smear-ripened cheese.</title>
        <authorList>
            <consortium name="US DOE Joint Genome Institute (JGI-PGF)"/>
            <person name="Walter F."/>
            <person name="Albersmeier A."/>
            <person name="Kalinowski J."/>
            <person name="Ruckert C."/>
        </authorList>
    </citation>
    <scope>NUCLEOTIDE SEQUENCE</scope>
    <source>
        <strain evidence="10">CGMCC 1.12751</strain>
    </source>
</reference>
<evidence type="ECO:0000256" key="1">
    <source>
        <dbReference type="ARBA" id="ARBA00004651"/>
    </source>
</evidence>
<dbReference type="CDD" id="cd17503">
    <property type="entry name" value="MFS_LmrB_MDR_like"/>
    <property type="match status" value="1"/>
</dbReference>